<name>A0ACC0C1G0_CATRO</name>
<accession>A0ACC0C1G0</accession>
<protein>
    <submittedName>
        <fullName evidence="1">Uncharacterized protein</fullName>
    </submittedName>
</protein>
<proteinExistence type="predicted"/>
<evidence type="ECO:0000313" key="1">
    <source>
        <dbReference type="EMBL" id="KAI5678730.1"/>
    </source>
</evidence>
<gene>
    <name evidence="1" type="ORF">M9H77_09680</name>
</gene>
<comment type="caution">
    <text evidence="1">The sequence shown here is derived from an EMBL/GenBank/DDBJ whole genome shotgun (WGS) entry which is preliminary data.</text>
</comment>
<dbReference type="EMBL" id="CM044702">
    <property type="protein sequence ID" value="KAI5678730.1"/>
    <property type="molecule type" value="Genomic_DNA"/>
</dbReference>
<dbReference type="Proteomes" id="UP001060085">
    <property type="component" value="Linkage Group LG02"/>
</dbReference>
<sequence>MMSLRFQRSILTNPPKEYIDSENLNELLRYIDAMIIESACLNFSLYTNETRGDIVIQKNVLRSDLLARMQCIKEEARKIYPQHHIETVGKDFEFFTSVVSKLEKQLHQQEELKCLWNRVIEAAYNIHAWCCLCLSTLSHIILPSDELKCLDEHDLPLNFFSSSHSHGLWNIQVWHDFCISFPDDETGSRIIFTSKLPQDQNRFKYLAVGANAAGIPESIANLLEG</sequence>
<keyword evidence="2" id="KW-1185">Reference proteome</keyword>
<evidence type="ECO:0000313" key="2">
    <source>
        <dbReference type="Proteomes" id="UP001060085"/>
    </source>
</evidence>
<reference evidence="2" key="1">
    <citation type="journal article" date="2023" name="Nat. Plants">
        <title>Single-cell RNA sequencing provides a high-resolution roadmap for understanding the multicellular compartmentation of specialized metabolism.</title>
        <authorList>
            <person name="Sun S."/>
            <person name="Shen X."/>
            <person name="Li Y."/>
            <person name="Li Y."/>
            <person name="Wang S."/>
            <person name="Li R."/>
            <person name="Zhang H."/>
            <person name="Shen G."/>
            <person name="Guo B."/>
            <person name="Wei J."/>
            <person name="Xu J."/>
            <person name="St-Pierre B."/>
            <person name="Chen S."/>
            <person name="Sun C."/>
        </authorList>
    </citation>
    <scope>NUCLEOTIDE SEQUENCE [LARGE SCALE GENOMIC DNA]</scope>
</reference>
<organism evidence="1 2">
    <name type="scientific">Catharanthus roseus</name>
    <name type="common">Madagascar periwinkle</name>
    <name type="synonym">Vinca rosea</name>
    <dbReference type="NCBI Taxonomy" id="4058"/>
    <lineage>
        <taxon>Eukaryota</taxon>
        <taxon>Viridiplantae</taxon>
        <taxon>Streptophyta</taxon>
        <taxon>Embryophyta</taxon>
        <taxon>Tracheophyta</taxon>
        <taxon>Spermatophyta</taxon>
        <taxon>Magnoliopsida</taxon>
        <taxon>eudicotyledons</taxon>
        <taxon>Gunneridae</taxon>
        <taxon>Pentapetalae</taxon>
        <taxon>asterids</taxon>
        <taxon>lamiids</taxon>
        <taxon>Gentianales</taxon>
        <taxon>Apocynaceae</taxon>
        <taxon>Rauvolfioideae</taxon>
        <taxon>Vinceae</taxon>
        <taxon>Catharanthinae</taxon>
        <taxon>Catharanthus</taxon>
    </lineage>
</organism>